<protein>
    <recommendedName>
        <fullName evidence="4">Ankyrin repeat-containing protein</fullName>
    </recommendedName>
</protein>
<dbReference type="Proteomes" id="UP000001396">
    <property type="component" value="Unassembled WGS sequence"/>
</dbReference>
<dbReference type="PANTHER" id="PTHR46586">
    <property type="entry name" value="ANKYRIN REPEAT-CONTAINING PROTEIN"/>
    <property type="match status" value="1"/>
</dbReference>
<dbReference type="SUPFAM" id="SSF48403">
    <property type="entry name" value="Ankyrin repeat"/>
    <property type="match status" value="1"/>
</dbReference>
<feature type="chain" id="PRO_5003041093" description="Ankyrin repeat-containing protein" evidence="1">
    <location>
        <begin position="23"/>
        <end position="716"/>
    </location>
</feature>
<comment type="caution">
    <text evidence="2">The sequence shown here is derived from an EMBL/GenBank/DDBJ whole genome shotgun (WGS) entry which is preliminary data.</text>
</comment>
<sequence>MKYKPSLIWIIYLLTFTKLFDQCTNSIIMQFNNRSLDCNNNDDYESKLFKRLFQSQSIRHKIYSLVKIINRQESAAYRSSKLVNNPTQFVKRRLFFDYYDLGCFPDQLIRYGYHERYKQIFNTLIRDQRPTLLQSYYHRFYLNYLYYFNRRKYGEQMQYVIKQSQQILLESGALTTSSISKVMKRSIVQFKDYNESNFNMEDDCRPLESNSYVMFKQLFLHSMNVAAQMGALDLIEMVYNTFPTELDFRSILEKAVQYGHLSIVEFIHNNVKDASVFYRIFDNTVGTSQLSMIDIAAQHGQLEILKYLHLNLAEGCKSTFAIDLASSNGHIECVKFLYNNRTDRLTNNTIEEAAHGGQLDMVVFLLNNYKKYFKKDMALHMAVGKNHMEIVKFLLSNRSEKITSNCISLAALNGNLELLKLLTSQKPNTIETNENLMDEVARDGNLEIIRFLNENTSAQCSTKAIDNASANGHLDVVQYLNFNRTEGCSHAALHLALLGNHLEVVQFLEEHKQLAIDYSKSLFMINTRNPNFQTFKYTNDGIPKDMVIDKTQVKIDSFIKEKDTTVLDWFKEKGFQFSEDAFDISINSNCLITFKWLHKNTNYPLTVPLTCKAIAAGSHSIVEYLNEIGAPFPQFPMDIAHDLQMLIYLHQNRTESCTIQAMDNAINHGDIQMIKYLKQHNFEIQQNNQPKQYRLQKNSLCIGYNSRLELIKSNHL</sequence>
<evidence type="ECO:0000313" key="3">
    <source>
        <dbReference type="Proteomes" id="UP000001396"/>
    </source>
</evidence>
<dbReference type="InterPro" id="IPR036770">
    <property type="entry name" value="Ankyrin_rpt-contain_sf"/>
</dbReference>
<keyword evidence="1" id="KW-0732">Signal</keyword>
<dbReference type="SUPFAM" id="SSF140860">
    <property type="entry name" value="Pseudo ankyrin repeat-like"/>
    <property type="match status" value="1"/>
</dbReference>
<dbReference type="AlphaFoldDB" id="D3BF97"/>
<dbReference type="GeneID" id="31362112"/>
<dbReference type="SMART" id="SM00248">
    <property type="entry name" value="ANK"/>
    <property type="match status" value="6"/>
</dbReference>
<dbReference type="Pfam" id="PF13637">
    <property type="entry name" value="Ank_4"/>
    <property type="match status" value="1"/>
</dbReference>
<organism evidence="2 3">
    <name type="scientific">Heterostelium pallidum (strain ATCC 26659 / Pp 5 / PN500)</name>
    <name type="common">Cellular slime mold</name>
    <name type="synonym">Polysphondylium pallidum</name>
    <dbReference type="NCBI Taxonomy" id="670386"/>
    <lineage>
        <taxon>Eukaryota</taxon>
        <taxon>Amoebozoa</taxon>
        <taxon>Evosea</taxon>
        <taxon>Eumycetozoa</taxon>
        <taxon>Dictyostelia</taxon>
        <taxon>Acytosteliales</taxon>
        <taxon>Acytosteliaceae</taxon>
        <taxon>Heterostelium</taxon>
    </lineage>
</organism>
<dbReference type="InterPro" id="IPR002110">
    <property type="entry name" value="Ankyrin_rpt"/>
</dbReference>
<accession>D3BF97</accession>
<reference evidence="2 3" key="1">
    <citation type="journal article" date="2011" name="Genome Res.">
        <title>Phylogeny-wide analysis of social amoeba genomes highlights ancient origins for complex intercellular communication.</title>
        <authorList>
            <person name="Heidel A.J."/>
            <person name="Lawal H.M."/>
            <person name="Felder M."/>
            <person name="Schilde C."/>
            <person name="Helps N.R."/>
            <person name="Tunggal B."/>
            <person name="Rivero F."/>
            <person name="John U."/>
            <person name="Schleicher M."/>
            <person name="Eichinger L."/>
            <person name="Platzer M."/>
            <person name="Noegel A.A."/>
            <person name="Schaap P."/>
            <person name="Gloeckner G."/>
        </authorList>
    </citation>
    <scope>NUCLEOTIDE SEQUENCE [LARGE SCALE GENOMIC DNA]</scope>
    <source>
        <strain evidence="3">ATCC 26659 / Pp 5 / PN500</strain>
    </source>
</reference>
<dbReference type="Pfam" id="PF12796">
    <property type="entry name" value="Ank_2"/>
    <property type="match status" value="1"/>
</dbReference>
<dbReference type="PANTHER" id="PTHR46586:SF3">
    <property type="entry name" value="ANKYRIN REPEAT-CONTAINING PROTEIN"/>
    <property type="match status" value="1"/>
</dbReference>
<proteinExistence type="predicted"/>
<evidence type="ECO:0000256" key="1">
    <source>
        <dbReference type="SAM" id="SignalP"/>
    </source>
</evidence>
<dbReference type="Gene3D" id="1.25.40.20">
    <property type="entry name" value="Ankyrin repeat-containing domain"/>
    <property type="match status" value="3"/>
</dbReference>
<evidence type="ECO:0008006" key="4">
    <source>
        <dbReference type="Google" id="ProtNLM"/>
    </source>
</evidence>
<keyword evidence="3" id="KW-1185">Reference proteome</keyword>
<gene>
    <name evidence="2" type="ORF">PPL_06630</name>
</gene>
<dbReference type="InterPro" id="IPR052050">
    <property type="entry name" value="SecEffector_AnkRepeat"/>
</dbReference>
<name>D3BF97_HETP5</name>
<dbReference type="InParanoid" id="D3BF97"/>
<evidence type="ECO:0000313" key="2">
    <source>
        <dbReference type="EMBL" id="EFA79811.1"/>
    </source>
</evidence>
<dbReference type="EMBL" id="ADBJ01000031">
    <property type="protein sequence ID" value="EFA79811.1"/>
    <property type="molecule type" value="Genomic_DNA"/>
</dbReference>
<feature type="signal peptide" evidence="1">
    <location>
        <begin position="1"/>
        <end position="22"/>
    </location>
</feature>
<dbReference type="RefSeq" id="XP_020431932.1">
    <property type="nucleotide sequence ID" value="XM_020577484.1"/>
</dbReference>